<dbReference type="PATRIC" id="fig|33888.3.peg.2580"/>
<dbReference type="GO" id="GO:0005829">
    <property type="term" value="C:cytosol"/>
    <property type="evidence" value="ECO:0007669"/>
    <property type="project" value="TreeGrafter"/>
</dbReference>
<dbReference type="NCBIfam" id="NF010478">
    <property type="entry name" value="PRK13903.1"/>
    <property type="match status" value="1"/>
</dbReference>
<sequence>MSSAPHLSALTTLRVGGPAGRLVEPTTEHELIDTLVALWSGDEPWLLLGGGSNLLVGDDGVEGTVVRVRTSGIERLPSEEPGRVLVRVQAGESWDGLVATTVERGWAGMEALSGIPGTVGASPVQNIGAYGQELSDTLVAVDFLDEGAREPVRLTAEELQFAYRTSAIKQGRRGAVLAVEFALQEVGAAGDGTPVAYGQLASALGVPLGARVPLARVRETVLALRAGKGMVLDPDDPDTTSAGSFFTNPLVTSAFADGLPLTAPRWPVEPTAQAPVITPLAAVEAGAPVGLPVPPRASGLVKLSAAWLIEHAGVSRGFALPGSRAAVSSKHTLALTNRGGATAEQIAELARYVQGRVLAEFGVLLHPEPVVVGTSV</sequence>
<keyword evidence="7 17" id="KW-0132">Cell division</keyword>
<dbReference type="InterPro" id="IPR003170">
    <property type="entry name" value="MurB"/>
</dbReference>
<dbReference type="Gene3D" id="3.30.465.10">
    <property type="match status" value="1"/>
</dbReference>
<evidence type="ECO:0000256" key="14">
    <source>
        <dbReference type="ARBA" id="ARBA00023306"/>
    </source>
</evidence>
<dbReference type="InterPro" id="IPR036635">
    <property type="entry name" value="MurB_C_sf"/>
</dbReference>
<evidence type="ECO:0000256" key="5">
    <source>
        <dbReference type="ARBA" id="ARBA00010485"/>
    </source>
</evidence>
<comment type="pathway">
    <text evidence="4 17">Cell wall biogenesis; peptidoglycan biosynthesis.</text>
</comment>
<organism evidence="19 20">
    <name type="scientific">Rathayibacter tritici</name>
    <dbReference type="NCBI Taxonomy" id="33888"/>
    <lineage>
        <taxon>Bacteria</taxon>
        <taxon>Bacillati</taxon>
        <taxon>Actinomycetota</taxon>
        <taxon>Actinomycetes</taxon>
        <taxon>Micrococcales</taxon>
        <taxon>Microbacteriaceae</taxon>
        <taxon>Rathayibacter</taxon>
    </lineage>
</organism>
<dbReference type="PANTHER" id="PTHR21071:SF4">
    <property type="entry name" value="UDP-N-ACETYLENOLPYRUVOYLGLUCOSAMINE REDUCTASE"/>
    <property type="match status" value="1"/>
</dbReference>
<keyword evidence="20" id="KW-1185">Reference proteome</keyword>
<comment type="catalytic activity">
    <reaction evidence="16 17">
        <text>UDP-N-acetyl-alpha-D-muramate + NADP(+) = UDP-N-acetyl-3-O-(1-carboxyvinyl)-alpha-D-glucosamine + NADPH + H(+)</text>
        <dbReference type="Rhea" id="RHEA:12248"/>
        <dbReference type="ChEBI" id="CHEBI:15378"/>
        <dbReference type="ChEBI" id="CHEBI:57783"/>
        <dbReference type="ChEBI" id="CHEBI:58349"/>
        <dbReference type="ChEBI" id="CHEBI:68483"/>
        <dbReference type="ChEBI" id="CHEBI:70757"/>
        <dbReference type="EC" id="1.3.1.98"/>
    </reaction>
</comment>
<dbReference type="STRING" id="33888.A6122_2315"/>
<keyword evidence="9 17" id="KW-0274">FAD</keyword>
<evidence type="ECO:0000256" key="3">
    <source>
        <dbReference type="ARBA" id="ARBA00004496"/>
    </source>
</evidence>
<keyword evidence="12 17" id="KW-0573">Peptidoglycan synthesis</keyword>
<dbReference type="SUPFAM" id="SSF56176">
    <property type="entry name" value="FAD-binding/transporter-associated domain-like"/>
    <property type="match status" value="1"/>
</dbReference>
<evidence type="ECO:0000259" key="18">
    <source>
        <dbReference type="PROSITE" id="PS51387"/>
    </source>
</evidence>
<dbReference type="GO" id="GO:0071949">
    <property type="term" value="F:FAD binding"/>
    <property type="evidence" value="ECO:0007669"/>
    <property type="project" value="InterPro"/>
</dbReference>
<dbReference type="AlphaFoldDB" id="A0A169C465"/>
<evidence type="ECO:0000256" key="8">
    <source>
        <dbReference type="ARBA" id="ARBA00022630"/>
    </source>
</evidence>
<feature type="active site" description="Proton donor" evidence="17">
    <location>
        <position position="244"/>
    </location>
</feature>
<keyword evidence="8 17" id="KW-0285">Flavoprotein</keyword>
<dbReference type="OrthoDB" id="9804753at2"/>
<dbReference type="GO" id="GO:0008762">
    <property type="term" value="F:UDP-N-acetylmuramate dehydrogenase activity"/>
    <property type="evidence" value="ECO:0007669"/>
    <property type="project" value="UniProtKB-UniRule"/>
</dbReference>
<comment type="function">
    <text evidence="2 17">Cell wall formation.</text>
</comment>
<dbReference type="Proteomes" id="UP000077071">
    <property type="component" value="Chromosome"/>
</dbReference>
<evidence type="ECO:0000256" key="10">
    <source>
        <dbReference type="ARBA" id="ARBA00022857"/>
    </source>
</evidence>
<dbReference type="InterPro" id="IPR011601">
    <property type="entry name" value="MurB_C"/>
</dbReference>
<evidence type="ECO:0000256" key="13">
    <source>
        <dbReference type="ARBA" id="ARBA00023002"/>
    </source>
</evidence>
<dbReference type="UniPathway" id="UPA00219"/>
<protein>
    <recommendedName>
        <fullName evidence="17">UDP-N-acetylenolpyruvoylglucosamine reductase</fullName>
        <ecNumber evidence="17">1.3.1.98</ecNumber>
    </recommendedName>
    <alternativeName>
        <fullName evidence="17">UDP-N-acetylmuramate dehydrogenase</fullName>
    </alternativeName>
</protein>
<evidence type="ECO:0000256" key="7">
    <source>
        <dbReference type="ARBA" id="ARBA00022618"/>
    </source>
</evidence>
<accession>A0A169C465</accession>
<dbReference type="InterPro" id="IPR016166">
    <property type="entry name" value="FAD-bd_PCMH"/>
</dbReference>
<comment type="subcellular location">
    <subcellularLocation>
        <location evidence="3 17">Cytoplasm</location>
    </subcellularLocation>
</comment>
<feature type="domain" description="FAD-binding PCMH-type" evidence="18">
    <location>
        <begin position="15"/>
        <end position="186"/>
    </location>
</feature>
<evidence type="ECO:0000256" key="17">
    <source>
        <dbReference type="HAMAP-Rule" id="MF_00037"/>
    </source>
</evidence>
<keyword evidence="15 17" id="KW-0961">Cell wall biogenesis/degradation</keyword>
<dbReference type="GO" id="GO:0051301">
    <property type="term" value="P:cell division"/>
    <property type="evidence" value="ECO:0007669"/>
    <property type="project" value="UniProtKB-KW"/>
</dbReference>
<evidence type="ECO:0000256" key="9">
    <source>
        <dbReference type="ARBA" id="ARBA00022827"/>
    </source>
</evidence>
<reference evidence="19 20" key="1">
    <citation type="submission" date="2016-05" db="EMBL/GenBank/DDBJ databases">
        <title>Complete genome sequence of Rathayibacter tritici NCPPB 1953.</title>
        <authorList>
            <person name="Park J."/>
            <person name="Lee H.-H."/>
            <person name="Lee S.-W."/>
            <person name="Seo Y.-S."/>
        </authorList>
    </citation>
    <scope>NUCLEOTIDE SEQUENCE [LARGE SCALE GENOMIC DNA]</scope>
    <source>
        <strain evidence="19 20">NCPPB 1953</strain>
    </source>
</reference>
<keyword evidence="14 17" id="KW-0131">Cell cycle</keyword>
<dbReference type="KEGG" id="rtn:A6122_2315"/>
<dbReference type="Gene3D" id="3.90.78.10">
    <property type="entry name" value="UDP-N-acetylenolpyruvoylglucosamine reductase, C-terminal domain"/>
    <property type="match status" value="1"/>
</dbReference>
<dbReference type="SUPFAM" id="SSF56194">
    <property type="entry name" value="Uridine diphospho-N-Acetylenolpyruvylglucosamine reductase, MurB, C-terminal domain"/>
    <property type="match status" value="1"/>
</dbReference>
<keyword evidence="11 17" id="KW-0133">Cell shape</keyword>
<gene>
    <name evidence="17" type="primary">murB</name>
    <name evidence="19" type="ORF">A6122_2315</name>
</gene>
<keyword evidence="13 17" id="KW-0560">Oxidoreductase</keyword>
<evidence type="ECO:0000256" key="11">
    <source>
        <dbReference type="ARBA" id="ARBA00022960"/>
    </source>
</evidence>
<dbReference type="Pfam" id="PF02873">
    <property type="entry name" value="MurB_C"/>
    <property type="match status" value="1"/>
</dbReference>
<dbReference type="InterPro" id="IPR006094">
    <property type="entry name" value="Oxid_FAD_bind_N"/>
</dbReference>
<dbReference type="InterPro" id="IPR016167">
    <property type="entry name" value="FAD-bd_PCMH_sub1"/>
</dbReference>
<dbReference type="GO" id="GO:0008360">
    <property type="term" value="P:regulation of cell shape"/>
    <property type="evidence" value="ECO:0007669"/>
    <property type="project" value="UniProtKB-KW"/>
</dbReference>
<feature type="active site" evidence="17">
    <location>
        <position position="368"/>
    </location>
</feature>
<proteinExistence type="inferred from homology"/>
<dbReference type="Gene3D" id="3.30.43.10">
    <property type="entry name" value="Uridine Diphospho-n-acetylenolpyruvylglucosamine Reductase, domain 2"/>
    <property type="match status" value="1"/>
</dbReference>
<dbReference type="GO" id="GO:0071555">
    <property type="term" value="P:cell wall organization"/>
    <property type="evidence" value="ECO:0007669"/>
    <property type="project" value="UniProtKB-KW"/>
</dbReference>
<comment type="similarity">
    <text evidence="5 17">Belongs to the MurB family.</text>
</comment>
<evidence type="ECO:0000256" key="16">
    <source>
        <dbReference type="ARBA" id="ARBA00048914"/>
    </source>
</evidence>
<evidence type="ECO:0000256" key="4">
    <source>
        <dbReference type="ARBA" id="ARBA00004752"/>
    </source>
</evidence>
<dbReference type="InterPro" id="IPR016169">
    <property type="entry name" value="FAD-bd_PCMH_sub2"/>
</dbReference>
<dbReference type="EMBL" id="CP015515">
    <property type="protein sequence ID" value="AND17435.1"/>
    <property type="molecule type" value="Genomic_DNA"/>
</dbReference>
<evidence type="ECO:0000313" key="19">
    <source>
        <dbReference type="EMBL" id="AND17435.1"/>
    </source>
</evidence>
<dbReference type="RefSeq" id="WP_068255268.1">
    <property type="nucleotide sequence ID" value="NZ_CP015515.1"/>
</dbReference>
<dbReference type="EC" id="1.3.1.98" evidence="17"/>
<keyword evidence="10 17" id="KW-0521">NADP</keyword>
<evidence type="ECO:0000256" key="12">
    <source>
        <dbReference type="ARBA" id="ARBA00022984"/>
    </source>
</evidence>
<keyword evidence="6 17" id="KW-0963">Cytoplasm</keyword>
<evidence type="ECO:0000256" key="2">
    <source>
        <dbReference type="ARBA" id="ARBA00003921"/>
    </source>
</evidence>
<evidence type="ECO:0000256" key="15">
    <source>
        <dbReference type="ARBA" id="ARBA00023316"/>
    </source>
</evidence>
<evidence type="ECO:0000313" key="20">
    <source>
        <dbReference type="Proteomes" id="UP000077071"/>
    </source>
</evidence>
<name>A0A169C465_9MICO</name>
<dbReference type="InterPro" id="IPR036318">
    <property type="entry name" value="FAD-bd_PCMH-like_sf"/>
</dbReference>
<evidence type="ECO:0000256" key="6">
    <source>
        <dbReference type="ARBA" id="ARBA00022490"/>
    </source>
</evidence>
<dbReference type="PANTHER" id="PTHR21071">
    <property type="entry name" value="UDP-N-ACETYLENOLPYRUVOYLGLUCOSAMINE REDUCTASE"/>
    <property type="match status" value="1"/>
</dbReference>
<dbReference type="Pfam" id="PF01565">
    <property type="entry name" value="FAD_binding_4"/>
    <property type="match status" value="1"/>
</dbReference>
<dbReference type="GO" id="GO:0009252">
    <property type="term" value="P:peptidoglycan biosynthetic process"/>
    <property type="evidence" value="ECO:0007669"/>
    <property type="project" value="UniProtKB-UniRule"/>
</dbReference>
<evidence type="ECO:0000256" key="1">
    <source>
        <dbReference type="ARBA" id="ARBA00001974"/>
    </source>
</evidence>
<comment type="cofactor">
    <cofactor evidence="1 17">
        <name>FAD</name>
        <dbReference type="ChEBI" id="CHEBI:57692"/>
    </cofactor>
</comment>
<feature type="active site" evidence="17">
    <location>
        <position position="164"/>
    </location>
</feature>
<dbReference type="HAMAP" id="MF_00037">
    <property type="entry name" value="MurB"/>
    <property type="match status" value="1"/>
</dbReference>
<dbReference type="PROSITE" id="PS51387">
    <property type="entry name" value="FAD_PCMH"/>
    <property type="match status" value="1"/>
</dbReference>